<sequence>MDFKFLKDNNINNSCVSYSLNHFKSRFNNKYKLSEININSIKPCIFFGIYNNHEWTTYLKYRGPKFILFGGTDINPFHVLGKYNIKLIIINKITNILVLSEKAQNNLRRLNIASIFFDMNLVNKTLFFPNKNKKKTNKIYCYNGTYKKPRPDTYGGNILIQLKQKLPQFKFIFSSDVNYKYEDMPKLYNSVFIVLRLTSQDGNANTVQECEAMNVPVVHNISKYGLKYKNIDNIIYHINNVFENQ</sequence>
<protein>
    <submittedName>
        <fullName evidence="1">Uncharacterized protein</fullName>
    </submittedName>
</protein>
<name>A0A6C0KB77_9ZZZZ</name>
<reference evidence="1" key="1">
    <citation type="journal article" date="2020" name="Nature">
        <title>Giant virus diversity and host interactions through global metagenomics.</title>
        <authorList>
            <person name="Schulz F."/>
            <person name="Roux S."/>
            <person name="Paez-Espino D."/>
            <person name="Jungbluth S."/>
            <person name="Walsh D.A."/>
            <person name="Denef V.J."/>
            <person name="McMahon K.D."/>
            <person name="Konstantinidis K.T."/>
            <person name="Eloe-Fadrosh E.A."/>
            <person name="Kyrpides N.C."/>
            <person name="Woyke T."/>
        </authorList>
    </citation>
    <scope>NUCLEOTIDE SEQUENCE</scope>
    <source>
        <strain evidence="1">GVMAG-S-1102244-55</strain>
    </source>
</reference>
<organism evidence="1">
    <name type="scientific">viral metagenome</name>
    <dbReference type="NCBI Taxonomy" id="1070528"/>
    <lineage>
        <taxon>unclassified sequences</taxon>
        <taxon>metagenomes</taxon>
        <taxon>organismal metagenomes</taxon>
    </lineage>
</organism>
<accession>A0A6C0KB77</accession>
<dbReference type="AlphaFoldDB" id="A0A6C0KB77"/>
<dbReference type="EMBL" id="MN740847">
    <property type="protein sequence ID" value="QHU14929.1"/>
    <property type="molecule type" value="Genomic_DNA"/>
</dbReference>
<evidence type="ECO:0000313" key="1">
    <source>
        <dbReference type="EMBL" id="QHU14929.1"/>
    </source>
</evidence>
<proteinExistence type="predicted"/>